<organism evidence="2">
    <name type="scientific">Nippostrongylus brasiliensis</name>
    <name type="common">Rat hookworm</name>
    <dbReference type="NCBI Taxonomy" id="27835"/>
    <lineage>
        <taxon>Eukaryota</taxon>
        <taxon>Metazoa</taxon>
        <taxon>Ecdysozoa</taxon>
        <taxon>Nematoda</taxon>
        <taxon>Chromadorea</taxon>
        <taxon>Rhabditida</taxon>
        <taxon>Rhabditina</taxon>
        <taxon>Rhabditomorpha</taxon>
        <taxon>Strongyloidea</taxon>
        <taxon>Heligmosomidae</taxon>
        <taxon>Nippostrongylus</taxon>
    </lineage>
</organism>
<reference evidence="2" key="1">
    <citation type="submission" date="2017-02" db="UniProtKB">
        <authorList>
            <consortium name="WormBaseParasite"/>
        </authorList>
    </citation>
    <scope>IDENTIFICATION</scope>
</reference>
<dbReference type="AlphaFoldDB" id="A0A0N4XN59"/>
<feature type="region of interest" description="Disordered" evidence="1">
    <location>
        <begin position="1"/>
        <end position="37"/>
    </location>
</feature>
<sequence length="77" mass="8531">LRRNHRRQARAAEPGEPNVNNNNTGEHPHENTETAQAAFVAPSPQSGLQIFFATCYSFITSFFTSLVPDHPVPVDLN</sequence>
<dbReference type="WBParaSite" id="NBR_0000396101-mRNA-1">
    <property type="protein sequence ID" value="NBR_0000396101-mRNA-1"/>
    <property type="gene ID" value="NBR_0000396101"/>
</dbReference>
<proteinExistence type="predicted"/>
<name>A0A0N4XN59_NIPBR</name>
<evidence type="ECO:0000313" key="2">
    <source>
        <dbReference type="WBParaSite" id="NBR_0000396101-mRNA-1"/>
    </source>
</evidence>
<evidence type="ECO:0000256" key="1">
    <source>
        <dbReference type="SAM" id="MobiDB-lite"/>
    </source>
</evidence>
<accession>A0A0N4XN59</accession>
<protein>
    <submittedName>
        <fullName evidence="2">Ovule protein</fullName>
    </submittedName>
</protein>